<evidence type="ECO:0000256" key="5">
    <source>
        <dbReference type="ARBA" id="ARBA00022692"/>
    </source>
</evidence>
<accession>A0ABM9HW67</accession>
<dbReference type="SUPFAM" id="SSF56935">
    <property type="entry name" value="Porins"/>
    <property type="match status" value="1"/>
</dbReference>
<keyword evidence="16" id="KW-1185">Reference proteome</keyword>
<proteinExistence type="inferred from homology"/>
<dbReference type="InterPro" id="IPR036942">
    <property type="entry name" value="Beta-barrel_TonB_sf"/>
</dbReference>
<gene>
    <name evidence="15" type="ORF">MSZNOR_0217</name>
</gene>
<dbReference type="InterPro" id="IPR012910">
    <property type="entry name" value="Plug_dom"/>
</dbReference>
<evidence type="ECO:0000256" key="4">
    <source>
        <dbReference type="ARBA" id="ARBA00022496"/>
    </source>
</evidence>
<dbReference type="PANTHER" id="PTHR32552">
    <property type="entry name" value="FERRICHROME IRON RECEPTOR-RELATED"/>
    <property type="match status" value="1"/>
</dbReference>
<evidence type="ECO:0000256" key="1">
    <source>
        <dbReference type="ARBA" id="ARBA00004571"/>
    </source>
</evidence>
<evidence type="ECO:0000256" key="2">
    <source>
        <dbReference type="ARBA" id="ARBA00022448"/>
    </source>
</evidence>
<evidence type="ECO:0000259" key="14">
    <source>
        <dbReference type="Pfam" id="PF07715"/>
    </source>
</evidence>
<dbReference type="PROSITE" id="PS52016">
    <property type="entry name" value="TONB_DEPENDENT_REC_3"/>
    <property type="match status" value="1"/>
</dbReference>
<evidence type="ECO:0000259" key="13">
    <source>
        <dbReference type="Pfam" id="PF00593"/>
    </source>
</evidence>
<keyword evidence="3 11" id="KW-1134">Transmembrane beta strand</keyword>
<evidence type="ECO:0000256" key="3">
    <source>
        <dbReference type="ARBA" id="ARBA00022452"/>
    </source>
</evidence>
<name>A0ABM9HW67_9GAMM</name>
<dbReference type="Gene3D" id="2.40.170.20">
    <property type="entry name" value="TonB-dependent receptor, beta-barrel domain"/>
    <property type="match status" value="1"/>
</dbReference>
<dbReference type="Pfam" id="PF07715">
    <property type="entry name" value="Plug"/>
    <property type="match status" value="1"/>
</dbReference>
<keyword evidence="4" id="KW-0410">Iron transport</keyword>
<dbReference type="Gene3D" id="2.170.130.10">
    <property type="entry name" value="TonB-dependent receptor, plug domain"/>
    <property type="match status" value="1"/>
</dbReference>
<protein>
    <submittedName>
        <fullName evidence="15">Iron complex outermembrane recepter protein</fullName>
    </submittedName>
</protein>
<comment type="subcellular location">
    <subcellularLocation>
        <location evidence="1 11">Cell outer membrane</location>
        <topology evidence="1 11">Multi-pass membrane protein</topology>
    </subcellularLocation>
</comment>
<dbReference type="Proteomes" id="UP001162030">
    <property type="component" value="Chromosome"/>
</dbReference>
<evidence type="ECO:0000256" key="6">
    <source>
        <dbReference type="ARBA" id="ARBA00023004"/>
    </source>
</evidence>
<dbReference type="InterPro" id="IPR037066">
    <property type="entry name" value="Plug_dom_sf"/>
</dbReference>
<keyword evidence="7" id="KW-0406">Ion transport</keyword>
<reference evidence="15 16" key="1">
    <citation type="submission" date="2023-03" db="EMBL/GenBank/DDBJ databases">
        <authorList>
            <person name="Pearce D."/>
        </authorList>
    </citation>
    <scope>NUCLEOTIDE SEQUENCE [LARGE SCALE GENOMIC DNA]</scope>
    <source>
        <strain evidence="15">Msz</strain>
    </source>
</reference>
<keyword evidence="5 11" id="KW-0812">Transmembrane</keyword>
<dbReference type="CDD" id="cd01347">
    <property type="entry name" value="ligand_gated_channel"/>
    <property type="match status" value="1"/>
</dbReference>
<feature type="domain" description="TonB-dependent receptor plug" evidence="14">
    <location>
        <begin position="62"/>
        <end position="171"/>
    </location>
</feature>
<dbReference type="Pfam" id="PF00593">
    <property type="entry name" value="TonB_dep_Rec_b-barrel"/>
    <property type="match status" value="1"/>
</dbReference>
<keyword evidence="6" id="KW-0408">Iron</keyword>
<evidence type="ECO:0000256" key="9">
    <source>
        <dbReference type="ARBA" id="ARBA00023136"/>
    </source>
</evidence>
<dbReference type="InterPro" id="IPR039426">
    <property type="entry name" value="TonB-dep_rcpt-like"/>
</dbReference>
<sequence length="692" mass="77595">MNKHCLKTAIALLCSGTTFGGKTWADHDTKPIELPTLTVTGEAVMPQALTVPNIETAREQINRVPGGVDIIDAESYEKGRAANLKDVLDYSPGVYVQPRFGAEESRISIRGSGLQRTFHGRGIKLLQDGVPLNLADGGFDMQAVEPLSAEYVEVYRGANALMYGSTTLGGAINFVSRTGYTASPLQLRFESGSFDTYRAQVSSGQVLGNADYYISGTFFSTNGFRQWSEQENERIFANFGYRFSENLETRFYVTYVNTQSNLPGSLTKAQLEEDPTQANPGSLRGQQKRDFRLLRLGNTTTWRWDDKQRIDISSFWSYKDLFHPIFQVLDQVSDDFGVNIRYTNEHELFGHKNIFILGLYPTGGRTHDDRFANVGGHRGARTAKSTQDAINIDFYGENQHYFLHQLAVVTGLQLSYAKREYTDRFLSNGDQSDHQDFFGVSPKIGARWEFTANSQAYVNFSRSFEPPSFGELTLTSTNVPLQLTAQRGSTVEVGTRGREGWINWDLSYYHAWIENELLQLRDPTDPTGTATITRNADSTTIHQGIELGLEIRPIDNIVLRQSYMWNDFRFDNDPTYGNNRLPGIPEHYLRAELLYEHPSGFYAGPNVEWSATRIPVDLANTLSADAYALMGFRAGYRTKQGFSAYFEARNLTDETYAATTGVIANASVLSSPASQFYPGDGRAFYGGVEYRF</sequence>
<dbReference type="InterPro" id="IPR000531">
    <property type="entry name" value="Beta-barrel_TonB"/>
</dbReference>
<feature type="domain" description="TonB-dependent receptor-like beta-barrel" evidence="13">
    <location>
        <begin position="190"/>
        <end position="651"/>
    </location>
</feature>
<dbReference type="PANTHER" id="PTHR32552:SF81">
    <property type="entry name" value="TONB-DEPENDENT OUTER MEMBRANE RECEPTOR"/>
    <property type="match status" value="1"/>
</dbReference>
<keyword evidence="8 12" id="KW-0798">TonB box</keyword>
<organism evidence="15 16">
    <name type="scientific">Methylocaldum szegediense</name>
    <dbReference type="NCBI Taxonomy" id="73780"/>
    <lineage>
        <taxon>Bacteria</taxon>
        <taxon>Pseudomonadati</taxon>
        <taxon>Pseudomonadota</taxon>
        <taxon>Gammaproteobacteria</taxon>
        <taxon>Methylococcales</taxon>
        <taxon>Methylococcaceae</taxon>
        <taxon>Methylocaldum</taxon>
    </lineage>
</organism>
<dbReference type="EMBL" id="OX458333">
    <property type="protein sequence ID" value="CAI8727691.1"/>
    <property type="molecule type" value="Genomic_DNA"/>
</dbReference>
<evidence type="ECO:0000256" key="8">
    <source>
        <dbReference type="ARBA" id="ARBA00023077"/>
    </source>
</evidence>
<evidence type="ECO:0000313" key="15">
    <source>
        <dbReference type="EMBL" id="CAI8727691.1"/>
    </source>
</evidence>
<dbReference type="RefSeq" id="WP_317963620.1">
    <property type="nucleotide sequence ID" value="NZ_OX458333.1"/>
</dbReference>
<evidence type="ECO:0000256" key="12">
    <source>
        <dbReference type="RuleBase" id="RU003357"/>
    </source>
</evidence>
<evidence type="ECO:0000313" key="16">
    <source>
        <dbReference type="Proteomes" id="UP001162030"/>
    </source>
</evidence>
<evidence type="ECO:0000256" key="7">
    <source>
        <dbReference type="ARBA" id="ARBA00023065"/>
    </source>
</evidence>
<keyword evidence="2 11" id="KW-0813">Transport</keyword>
<keyword evidence="9 11" id="KW-0472">Membrane</keyword>
<evidence type="ECO:0000256" key="11">
    <source>
        <dbReference type="PROSITE-ProRule" id="PRU01360"/>
    </source>
</evidence>
<evidence type="ECO:0000256" key="10">
    <source>
        <dbReference type="ARBA" id="ARBA00023237"/>
    </source>
</evidence>
<keyword evidence="10 11" id="KW-0998">Cell outer membrane</keyword>
<comment type="similarity">
    <text evidence="11 12">Belongs to the TonB-dependent receptor family.</text>
</comment>